<keyword evidence="2" id="KW-0862">Zinc</keyword>
<dbReference type="SMART" id="SM00829">
    <property type="entry name" value="PKS_ER"/>
    <property type="match status" value="1"/>
</dbReference>
<dbReference type="InterPro" id="IPR036291">
    <property type="entry name" value="NAD(P)-bd_dom_sf"/>
</dbReference>
<dbReference type="InterPro" id="IPR020843">
    <property type="entry name" value="ER"/>
</dbReference>
<dbReference type="RefSeq" id="WP_338603506.1">
    <property type="nucleotide sequence ID" value="NZ_AP028679.1"/>
</dbReference>
<evidence type="ECO:0000313" key="6">
    <source>
        <dbReference type="Proteomes" id="UP001366166"/>
    </source>
</evidence>
<dbReference type="InterPro" id="IPR013149">
    <property type="entry name" value="ADH-like_C"/>
</dbReference>
<reference evidence="6" key="1">
    <citation type="journal article" date="2023" name="Arch. Microbiol.">
        <title>Desulfoferula mesophilus gen. nov. sp. nov., a mesophilic sulfate-reducing bacterium isolated from a brackish lake sediment.</title>
        <authorList>
            <person name="Watanabe T."/>
            <person name="Yabe T."/>
            <person name="Tsuji J.M."/>
            <person name="Fukui M."/>
        </authorList>
    </citation>
    <scope>NUCLEOTIDE SEQUENCE [LARGE SCALE GENOMIC DNA]</scope>
    <source>
        <strain evidence="6">12FAK</strain>
    </source>
</reference>
<dbReference type="PANTHER" id="PTHR43401">
    <property type="entry name" value="L-THREONINE 3-DEHYDROGENASE"/>
    <property type="match status" value="1"/>
</dbReference>
<evidence type="ECO:0000256" key="3">
    <source>
        <dbReference type="ARBA" id="ARBA00023002"/>
    </source>
</evidence>
<evidence type="ECO:0000259" key="4">
    <source>
        <dbReference type="SMART" id="SM00829"/>
    </source>
</evidence>
<keyword evidence="3" id="KW-0560">Oxidoreductase</keyword>
<dbReference type="GO" id="GO:0016491">
    <property type="term" value="F:oxidoreductase activity"/>
    <property type="evidence" value="ECO:0007669"/>
    <property type="project" value="UniProtKB-KW"/>
</dbReference>
<dbReference type="InterPro" id="IPR011032">
    <property type="entry name" value="GroES-like_sf"/>
</dbReference>
<dbReference type="Gene3D" id="3.40.50.720">
    <property type="entry name" value="NAD(P)-binding Rossmann-like Domain"/>
    <property type="match status" value="1"/>
</dbReference>
<dbReference type="Proteomes" id="UP001366166">
    <property type="component" value="Chromosome"/>
</dbReference>
<dbReference type="PANTHER" id="PTHR43401:SF2">
    <property type="entry name" value="L-THREONINE 3-DEHYDROGENASE"/>
    <property type="match status" value="1"/>
</dbReference>
<protein>
    <submittedName>
        <fullName evidence="5">Zn-dependent alcohol dehydrogenase</fullName>
    </submittedName>
</protein>
<name>A0AAU9EKN9_9BACT</name>
<dbReference type="AlphaFoldDB" id="A0AAU9EKN9"/>
<dbReference type="Pfam" id="PF00107">
    <property type="entry name" value="ADH_zinc_N"/>
    <property type="match status" value="1"/>
</dbReference>
<dbReference type="Pfam" id="PF08240">
    <property type="entry name" value="ADH_N"/>
    <property type="match status" value="1"/>
</dbReference>
<feature type="domain" description="Enoyl reductase (ER)" evidence="4">
    <location>
        <begin position="7"/>
        <end position="334"/>
    </location>
</feature>
<dbReference type="KEGG" id="dmp:FAK_40080"/>
<dbReference type="InterPro" id="IPR050129">
    <property type="entry name" value="Zn_alcohol_dh"/>
</dbReference>
<dbReference type="Gene3D" id="3.90.180.10">
    <property type="entry name" value="Medium-chain alcohol dehydrogenases, catalytic domain"/>
    <property type="match status" value="1"/>
</dbReference>
<gene>
    <name evidence="5" type="ORF">FAK_40080</name>
</gene>
<dbReference type="GO" id="GO:0046872">
    <property type="term" value="F:metal ion binding"/>
    <property type="evidence" value="ECO:0007669"/>
    <property type="project" value="UniProtKB-KW"/>
</dbReference>
<organism evidence="5 6">
    <name type="scientific">Desulfoferula mesophila</name>
    <dbReference type="NCBI Taxonomy" id="3058419"/>
    <lineage>
        <taxon>Bacteria</taxon>
        <taxon>Pseudomonadati</taxon>
        <taxon>Thermodesulfobacteriota</taxon>
        <taxon>Desulfarculia</taxon>
        <taxon>Desulfarculales</taxon>
        <taxon>Desulfarculaceae</taxon>
        <taxon>Desulfoferula</taxon>
    </lineage>
</organism>
<dbReference type="SUPFAM" id="SSF51735">
    <property type="entry name" value="NAD(P)-binding Rossmann-fold domains"/>
    <property type="match status" value="1"/>
</dbReference>
<accession>A0AAU9EKN9</accession>
<evidence type="ECO:0000313" key="5">
    <source>
        <dbReference type="EMBL" id="BEQ16942.1"/>
    </source>
</evidence>
<evidence type="ECO:0000256" key="2">
    <source>
        <dbReference type="ARBA" id="ARBA00022833"/>
    </source>
</evidence>
<keyword evidence="6" id="KW-1185">Reference proteome</keyword>
<dbReference type="InterPro" id="IPR013154">
    <property type="entry name" value="ADH-like_N"/>
</dbReference>
<keyword evidence="1" id="KW-0479">Metal-binding</keyword>
<sequence length="340" mass="36559">MKAVICSRKQGLVFTEVPTPQAGPGEVVVRVADTGVCGSDISFIKKGFFEEGYILGHEISAVVHQVGQGVEGIEPGQRVMMRPTFCGQCAFCTSGKPHFCSEYRRLLGVRDLPGGFAEYVRVLPGMLIPIPEGVDSRNAALAEVFASSYHGLNCSQAQGGSALVMGGGPIGLAMVALLKLHGFGPILLSEPVAAKREVGLAFGADAAVDPLRENLGYHVFDLTQDRGFDAVFECSGIADNVPLALDFIAVQGRITVVSVISDFARIPMRRLTFTEAKLTASISNTHEENKQILQWMAQGRLDGRPMISEIISLEELPQVFNERILAGKSIKTLLKIGPEF</sequence>
<evidence type="ECO:0000256" key="1">
    <source>
        <dbReference type="ARBA" id="ARBA00022723"/>
    </source>
</evidence>
<proteinExistence type="predicted"/>
<dbReference type="EMBL" id="AP028679">
    <property type="protein sequence ID" value="BEQ16942.1"/>
    <property type="molecule type" value="Genomic_DNA"/>
</dbReference>
<dbReference type="SUPFAM" id="SSF50129">
    <property type="entry name" value="GroES-like"/>
    <property type="match status" value="1"/>
</dbReference>